<dbReference type="InterPro" id="IPR003735">
    <property type="entry name" value="Metal_Tscrpt_repr"/>
</dbReference>
<proteinExistence type="inferred from homology"/>
<dbReference type="RefSeq" id="WP_228848056.1">
    <property type="nucleotide sequence ID" value="NZ_JADCKQ010000003.1"/>
</dbReference>
<evidence type="ECO:0000256" key="5">
    <source>
        <dbReference type="ARBA" id="ARBA00022723"/>
    </source>
</evidence>
<reference evidence="8" key="1">
    <citation type="submission" date="2020-10" db="EMBL/GenBank/DDBJ databases">
        <title>Paenihalocynthiibacter styelae gen. nov., sp. nov., isolated from stalked sea squirt Styela clava.</title>
        <authorList>
            <person name="Kim Y.-O."/>
            <person name="Yoon J.-H."/>
        </authorList>
    </citation>
    <scope>NUCLEOTIDE SEQUENCE</scope>
    <source>
        <strain evidence="8">MYP1-1</strain>
    </source>
</reference>
<dbReference type="EMBL" id="JADCKQ010000003">
    <property type="protein sequence ID" value="MBI1493211.1"/>
    <property type="molecule type" value="Genomic_DNA"/>
</dbReference>
<dbReference type="GO" id="GO:0045892">
    <property type="term" value="P:negative regulation of DNA-templated transcription"/>
    <property type="evidence" value="ECO:0007669"/>
    <property type="project" value="UniProtKB-ARBA"/>
</dbReference>
<comment type="subunit">
    <text evidence="3">Homodimer.</text>
</comment>
<dbReference type="Gene3D" id="1.20.58.1000">
    <property type="entry name" value="Metal-sensitive repressor, helix protomer"/>
    <property type="match status" value="1"/>
</dbReference>
<dbReference type="PANTHER" id="PTHR33677">
    <property type="entry name" value="TRANSCRIPTIONAL REPRESSOR FRMR-RELATED"/>
    <property type="match status" value="1"/>
</dbReference>
<accession>A0A8J7LP88</accession>
<keyword evidence="5" id="KW-0479">Metal-binding</keyword>
<comment type="caution">
    <text evidence="8">The sequence shown here is derived from an EMBL/GenBank/DDBJ whole genome shotgun (WGS) entry which is preliminary data.</text>
</comment>
<evidence type="ECO:0000256" key="4">
    <source>
        <dbReference type="ARBA" id="ARBA00022490"/>
    </source>
</evidence>
<dbReference type="GO" id="GO:0005737">
    <property type="term" value="C:cytoplasm"/>
    <property type="evidence" value="ECO:0007669"/>
    <property type="project" value="UniProtKB-SubCell"/>
</dbReference>
<sequence length="85" mass="9558">MTKPHTHTSHPRMITRLKKAEGHLGAVIKMIEDGRPCLEIAQQLQAVQSAVCNAKKALIHDHIDHCIDTETLEDRADLKAITHYL</sequence>
<name>A0A8J7LP88_9RHOB</name>
<protein>
    <recommendedName>
        <fullName evidence="6">Copper-sensing transcriptional repressor CsoR</fullName>
    </recommendedName>
    <alternativeName>
        <fullName evidence="7">Copper-sensitive operon repressor</fullName>
    </alternativeName>
</protein>
<evidence type="ECO:0000256" key="2">
    <source>
        <dbReference type="ARBA" id="ARBA00005260"/>
    </source>
</evidence>
<dbReference type="GO" id="GO:0046872">
    <property type="term" value="F:metal ion binding"/>
    <property type="evidence" value="ECO:0007669"/>
    <property type="project" value="UniProtKB-KW"/>
</dbReference>
<keyword evidence="4" id="KW-0963">Cytoplasm</keyword>
<organism evidence="8 9">
    <name type="scientific">Halocynthiibacter styelae</name>
    <dbReference type="NCBI Taxonomy" id="2761955"/>
    <lineage>
        <taxon>Bacteria</taxon>
        <taxon>Pseudomonadati</taxon>
        <taxon>Pseudomonadota</taxon>
        <taxon>Alphaproteobacteria</taxon>
        <taxon>Rhodobacterales</taxon>
        <taxon>Paracoccaceae</taxon>
        <taxon>Halocynthiibacter</taxon>
    </lineage>
</organism>
<evidence type="ECO:0000313" key="9">
    <source>
        <dbReference type="Proteomes" id="UP000640583"/>
    </source>
</evidence>
<gene>
    <name evidence="8" type="ORF">H1D41_06150</name>
</gene>
<evidence type="ECO:0000313" key="8">
    <source>
        <dbReference type="EMBL" id="MBI1493211.1"/>
    </source>
</evidence>
<dbReference type="InterPro" id="IPR038390">
    <property type="entry name" value="Metal_Tscrpt_repr_sf"/>
</dbReference>
<evidence type="ECO:0000256" key="3">
    <source>
        <dbReference type="ARBA" id="ARBA00011738"/>
    </source>
</evidence>
<keyword evidence="9" id="KW-1185">Reference proteome</keyword>
<evidence type="ECO:0000256" key="1">
    <source>
        <dbReference type="ARBA" id="ARBA00004496"/>
    </source>
</evidence>
<dbReference type="PANTHER" id="PTHR33677:SF4">
    <property type="entry name" value="COPPER-SENSING TRANSCRIPTIONAL REPRESSOR CSOR"/>
    <property type="match status" value="1"/>
</dbReference>
<evidence type="ECO:0000256" key="6">
    <source>
        <dbReference type="ARBA" id="ARBA00039938"/>
    </source>
</evidence>
<evidence type="ECO:0000256" key="7">
    <source>
        <dbReference type="ARBA" id="ARBA00041544"/>
    </source>
</evidence>
<dbReference type="Pfam" id="PF02583">
    <property type="entry name" value="Trns_repr_metal"/>
    <property type="match status" value="1"/>
</dbReference>
<comment type="subcellular location">
    <subcellularLocation>
        <location evidence="1">Cytoplasm</location>
    </subcellularLocation>
</comment>
<dbReference type="AlphaFoldDB" id="A0A8J7LP88"/>
<comment type="similarity">
    <text evidence="2">Belongs to the FrmR/RcnR family.</text>
</comment>
<dbReference type="Proteomes" id="UP000640583">
    <property type="component" value="Unassembled WGS sequence"/>
</dbReference>
<dbReference type="GO" id="GO:0003677">
    <property type="term" value="F:DNA binding"/>
    <property type="evidence" value="ECO:0007669"/>
    <property type="project" value="InterPro"/>
</dbReference>